<gene>
    <name evidence="2" type="ORF">BP6252_10411</name>
</gene>
<evidence type="ECO:0000313" key="2">
    <source>
        <dbReference type="EMBL" id="RDW64760.1"/>
    </source>
</evidence>
<proteinExistence type="predicted"/>
<dbReference type="EMBL" id="PDLM01000012">
    <property type="protein sequence ID" value="RDW64760.1"/>
    <property type="molecule type" value="Genomic_DNA"/>
</dbReference>
<dbReference type="AlphaFoldDB" id="A0A3D8QSY8"/>
<evidence type="ECO:0000313" key="3">
    <source>
        <dbReference type="Proteomes" id="UP000256645"/>
    </source>
</evidence>
<reference evidence="2 3" key="1">
    <citation type="journal article" date="2018" name="IMA Fungus">
        <title>IMA Genome-F 9: Draft genome sequence of Annulohypoxylon stygium, Aspergillus mulundensis, Berkeleyomyces basicola (syn. Thielaviopsis basicola), Ceratocystis smalleyi, two Cercospora beticola strains, Coleophoma cylindrospora, Fusarium fracticaudum, Phialophora cf. hyalina, and Morchella septimelata.</title>
        <authorList>
            <person name="Wingfield B.D."/>
            <person name="Bills G.F."/>
            <person name="Dong Y."/>
            <person name="Huang W."/>
            <person name="Nel W.J."/>
            <person name="Swalarsk-Parry B.S."/>
            <person name="Vaghefi N."/>
            <person name="Wilken P.M."/>
            <person name="An Z."/>
            <person name="de Beer Z.W."/>
            <person name="De Vos L."/>
            <person name="Chen L."/>
            <person name="Duong T.A."/>
            <person name="Gao Y."/>
            <person name="Hammerbacher A."/>
            <person name="Kikkert J.R."/>
            <person name="Li Y."/>
            <person name="Li H."/>
            <person name="Li K."/>
            <person name="Li Q."/>
            <person name="Liu X."/>
            <person name="Ma X."/>
            <person name="Naidoo K."/>
            <person name="Pethybridge S.J."/>
            <person name="Sun J."/>
            <person name="Steenkamp E.T."/>
            <person name="van der Nest M.A."/>
            <person name="van Wyk S."/>
            <person name="Wingfield M.J."/>
            <person name="Xiong C."/>
            <person name="Yue Q."/>
            <person name="Zhang X."/>
        </authorList>
    </citation>
    <scope>NUCLEOTIDE SEQUENCE [LARGE SCALE GENOMIC DNA]</scope>
    <source>
        <strain evidence="2 3">BP6252</strain>
    </source>
</reference>
<name>A0A3D8QSY8_9HELO</name>
<feature type="region of interest" description="Disordered" evidence="1">
    <location>
        <begin position="23"/>
        <end position="67"/>
    </location>
</feature>
<protein>
    <submittedName>
        <fullName evidence="2">Uncharacterized protein</fullName>
    </submittedName>
</protein>
<dbReference type="Proteomes" id="UP000256645">
    <property type="component" value="Unassembled WGS sequence"/>
</dbReference>
<accession>A0A3D8QSY8</accession>
<sequence length="154" mass="16539">MIPPKNAALCVYPNAAAAQSSDLARGRAALPPPAQDIPLADTDGEQHTHNLPMDSTRPKHNKSTPWNFTAEESNSITKSCEPCASPFRLPVKNPIPHAPQIPAFYPIPNDSSAKDGILGGGFCLNYMVEVLGKPEAGLWLELWTRGRVACARGV</sequence>
<evidence type="ECO:0000256" key="1">
    <source>
        <dbReference type="SAM" id="MobiDB-lite"/>
    </source>
</evidence>
<organism evidence="2 3">
    <name type="scientific">Coleophoma cylindrospora</name>
    <dbReference type="NCBI Taxonomy" id="1849047"/>
    <lineage>
        <taxon>Eukaryota</taxon>
        <taxon>Fungi</taxon>
        <taxon>Dikarya</taxon>
        <taxon>Ascomycota</taxon>
        <taxon>Pezizomycotina</taxon>
        <taxon>Leotiomycetes</taxon>
        <taxon>Helotiales</taxon>
        <taxon>Dermateaceae</taxon>
        <taxon>Coleophoma</taxon>
    </lineage>
</organism>
<keyword evidence="3" id="KW-1185">Reference proteome</keyword>
<comment type="caution">
    <text evidence="2">The sequence shown here is derived from an EMBL/GenBank/DDBJ whole genome shotgun (WGS) entry which is preliminary data.</text>
</comment>